<dbReference type="InterPro" id="IPR036888">
    <property type="entry name" value="DNA_integrity_DisA_N_sf"/>
</dbReference>
<keyword evidence="4 11" id="KW-0548">Nucleotidyltransferase</keyword>
<evidence type="ECO:0000313" key="13">
    <source>
        <dbReference type="EMBL" id="NAZ17416.1"/>
    </source>
</evidence>
<dbReference type="Pfam" id="PF12826">
    <property type="entry name" value="HHH_2"/>
    <property type="match status" value="1"/>
</dbReference>
<dbReference type="PANTHER" id="PTHR34185">
    <property type="entry name" value="DIADENYLATE CYCLASE"/>
    <property type="match status" value="1"/>
</dbReference>
<dbReference type="HAMAP" id="MF_01438">
    <property type="entry name" value="DisA"/>
    <property type="match status" value="1"/>
</dbReference>
<keyword evidence="5 11" id="KW-0547">Nucleotide-binding</keyword>
<evidence type="ECO:0000256" key="2">
    <source>
        <dbReference type="ARBA" id="ARBA00001946"/>
    </source>
</evidence>
<feature type="binding site" evidence="11">
    <location>
        <position position="91"/>
    </location>
    <ligand>
        <name>ATP</name>
        <dbReference type="ChEBI" id="CHEBI:30616"/>
    </ligand>
</feature>
<comment type="cofactor">
    <cofactor evidence="2 11">
        <name>Mg(2+)</name>
        <dbReference type="ChEBI" id="CHEBI:18420"/>
    </cofactor>
</comment>
<dbReference type="InterPro" id="IPR050338">
    <property type="entry name" value="DisA"/>
</dbReference>
<proteinExistence type="inferred from homology"/>
<dbReference type="PANTHER" id="PTHR34185:SF3">
    <property type="entry name" value="DNA INTEGRITY SCANNING PROTEIN DISA"/>
    <property type="match status" value="1"/>
</dbReference>
<dbReference type="Pfam" id="PF10635">
    <property type="entry name" value="DisA-linker"/>
    <property type="match status" value="1"/>
</dbReference>
<feature type="binding site" evidence="11">
    <location>
        <position position="73"/>
    </location>
    <ligand>
        <name>ATP</name>
        <dbReference type="ChEBI" id="CHEBI:30616"/>
    </ligand>
</feature>
<keyword evidence="7 11" id="KW-0067">ATP-binding</keyword>
<evidence type="ECO:0000313" key="15">
    <source>
        <dbReference type="Proteomes" id="UP000252167"/>
    </source>
</evidence>
<comment type="function">
    <text evidence="11">Participates in a DNA-damage check-point. DisA forms globular foci that rapidly scan along the chromosomes searching for lesions.</text>
</comment>
<keyword evidence="9 11" id="KW-0238">DNA-binding</keyword>
<sequence length="357" mass="39256">MKSHPAPELLSTLARIAPGTELAQGLERIQRGRTGALIVLGHDKEVESICSGGFRINTDYTPTRLRELAKMDGAIILDASARQILQAGVQLMPDAAIETQESGTRHRTAERVAVQTGFPVISVSQSMQTITLYAAGERHVLEPAERLLARGNQAIATLERYRHRLDQVTSALSAAEIEDTATVREVLAVLQRTEMLRRTSEEISRSVLELGADGRLLASQHTELLAGIQVDNQLLLRDYSHAEGQELDIEAALEKLHEISDAQLIEPEALTKILFPNSTADQEDTLTPKGYRLLSQIRTVPKAIGERLVASFDNLQLLMAASTSQLMEIEGVGEQRARSIREGLARMAESSLLDRYI</sequence>
<dbReference type="InterPro" id="IPR010994">
    <property type="entry name" value="RuvA_2-like"/>
</dbReference>
<evidence type="ECO:0000313" key="16">
    <source>
        <dbReference type="Proteomes" id="UP000477543"/>
    </source>
</evidence>
<evidence type="ECO:0000256" key="6">
    <source>
        <dbReference type="ARBA" id="ARBA00022763"/>
    </source>
</evidence>
<evidence type="ECO:0000256" key="10">
    <source>
        <dbReference type="ARBA" id="ARBA00023204"/>
    </source>
</evidence>
<keyword evidence="10 11" id="KW-0234">DNA repair</keyword>
<dbReference type="PROSITE" id="PS51794">
    <property type="entry name" value="DAC"/>
    <property type="match status" value="1"/>
</dbReference>
<dbReference type="Gene3D" id="1.20.1260.110">
    <property type="entry name" value="DNA integrity scanning linker region"/>
    <property type="match status" value="1"/>
</dbReference>
<dbReference type="Gene3D" id="1.10.150.20">
    <property type="entry name" value="5' to 3' exonuclease, C-terminal subdomain"/>
    <property type="match status" value="1"/>
</dbReference>
<evidence type="ECO:0000256" key="4">
    <source>
        <dbReference type="ARBA" id="ARBA00022695"/>
    </source>
</evidence>
<comment type="caution">
    <text evidence="14">The sequence shown here is derived from an EMBL/GenBank/DDBJ whole genome shotgun (WGS) entry which is preliminary data.</text>
</comment>
<keyword evidence="6 11" id="KW-0227">DNA damage</keyword>
<feature type="binding site" evidence="11">
    <location>
        <begin position="104"/>
        <end position="108"/>
    </location>
    <ligand>
        <name>ATP</name>
        <dbReference type="ChEBI" id="CHEBI:30616"/>
    </ligand>
</feature>
<dbReference type="InterPro" id="IPR018906">
    <property type="entry name" value="DNA_integrity_scan_DisA_link"/>
</dbReference>
<evidence type="ECO:0000256" key="3">
    <source>
        <dbReference type="ARBA" id="ARBA00022679"/>
    </source>
</evidence>
<evidence type="ECO:0000256" key="11">
    <source>
        <dbReference type="HAMAP-Rule" id="MF_01438"/>
    </source>
</evidence>
<comment type="subunit">
    <text evidence="11">Homooctamer.</text>
</comment>
<dbReference type="SUPFAM" id="SSF47781">
    <property type="entry name" value="RuvA domain 2-like"/>
    <property type="match status" value="1"/>
</dbReference>
<dbReference type="InterPro" id="IPR003390">
    <property type="entry name" value="DNA_integrity_scan_DisA_N"/>
</dbReference>
<dbReference type="InterPro" id="IPR041663">
    <property type="entry name" value="DisA/LigA_HHH"/>
</dbReference>
<dbReference type="Proteomes" id="UP000477543">
    <property type="component" value="Unassembled WGS sequence"/>
</dbReference>
<evidence type="ECO:0000256" key="1">
    <source>
        <dbReference type="ARBA" id="ARBA00000877"/>
    </source>
</evidence>
<dbReference type="GO" id="GO:0106408">
    <property type="term" value="F:diadenylate cyclase activity"/>
    <property type="evidence" value="ECO:0007669"/>
    <property type="project" value="UniProtKB-EC"/>
</dbReference>
<protein>
    <recommendedName>
        <fullName evidence="11">DNA integrity scanning protein DisA</fullName>
    </recommendedName>
    <alternativeName>
        <fullName evidence="11">Cyclic di-AMP synthase</fullName>
        <shortName evidence="11">c-di-AMP synthase</shortName>
    </alternativeName>
    <alternativeName>
        <fullName evidence="11">Diadenylate cyclase</fullName>
        <ecNumber evidence="11">2.7.7.85</ecNumber>
    </alternativeName>
</protein>
<evidence type="ECO:0000256" key="7">
    <source>
        <dbReference type="ARBA" id="ARBA00022840"/>
    </source>
</evidence>
<dbReference type="InterPro" id="IPR038331">
    <property type="entry name" value="DisA_sf"/>
</dbReference>
<dbReference type="EC" id="2.7.7.85" evidence="11"/>
<evidence type="ECO:0000256" key="9">
    <source>
        <dbReference type="ARBA" id="ARBA00023125"/>
    </source>
</evidence>
<keyword evidence="3 11" id="KW-0808">Transferase</keyword>
<reference evidence="13 16" key="2">
    <citation type="submission" date="2020-01" db="EMBL/GenBank/DDBJ databases">
        <title>Glutamicibacter soli M275.</title>
        <authorList>
            <person name="Meng X."/>
        </authorList>
    </citation>
    <scope>NUCLEOTIDE SEQUENCE [LARGE SCALE GENOMIC DNA]</scope>
    <source>
        <strain evidence="13 16">M275</strain>
    </source>
</reference>
<dbReference type="Pfam" id="PF02457">
    <property type="entry name" value="DAC"/>
    <property type="match status" value="1"/>
</dbReference>
<keyword evidence="8 11" id="KW-0460">Magnesium</keyword>
<keyword evidence="15" id="KW-1185">Reference proteome</keyword>
<dbReference type="AlphaFoldDB" id="A0A365Y9N7"/>
<dbReference type="EMBL" id="POAF01000010">
    <property type="protein sequence ID" value="RBL99029.1"/>
    <property type="molecule type" value="Genomic_DNA"/>
</dbReference>
<gene>
    <name evidence="11 13" type="primary">disA</name>
    <name evidence="14" type="ORF">C1H84_16420</name>
    <name evidence="13" type="ORF">GT020_15285</name>
</gene>
<organism evidence="14 15">
    <name type="scientific">Glutamicibacter soli</name>
    <dbReference type="NCBI Taxonomy" id="453836"/>
    <lineage>
        <taxon>Bacteria</taxon>
        <taxon>Bacillati</taxon>
        <taxon>Actinomycetota</taxon>
        <taxon>Actinomycetes</taxon>
        <taxon>Micrococcales</taxon>
        <taxon>Micrococcaceae</taxon>
        <taxon>Glutamicibacter</taxon>
    </lineage>
</organism>
<feature type="domain" description="DAC" evidence="12">
    <location>
        <begin position="6"/>
        <end position="144"/>
    </location>
</feature>
<comment type="function">
    <text evidence="11">Has also diadenylate cyclase activity, catalyzing the condensation of 2 ATP molecules into cyclic di-AMP (c-di-AMP). c-di-AMP likely acts as a signaling molecule that may couple DNA integrity with a cellular process.</text>
</comment>
<evidence type="ECO:0000313" key="14">
    <source>
        <dbReference type="EMBL" id="RBL99029.1"/>
    </source>
</evidence>
<dbReference type="FunFam" id="3.40.1700.10:FF:000001">
    <property type="entry name" value="DNA integrity scanning protein DisA"/>
    <property type="match status" value="1"/>
</dbReference>
<comment type="catalytic activity">
    <reaction evidence="1 11">
        <text>2 ATP = 3',3'-c-di-AMP + 2 diphosphate</text>
        <dbReference type="Rhea" id="RHEA:35655"/>
        <dbReference type="ChEBI" id="CHEBI:30616"/>
        <dbReference type="ChEBI" id="CHEBI:33019"/>
        <dbReference type="ChEBI" id="CHEBI:71500"/>
        <dbReference type="EC" id="2.7.7.85"/>
    </reaction>
</comment>
<name>A0A365Y9N7_9MICC</name>
<evidence type="ECO:0000256" key="8">
    <source>
        <dbReference type="ARBA" id="ARBA00022842"/>
    </source>
</evidence>
<dbReference type="Gene3D" id="3.40.1700.10">
    <property type="entry name" value="DNA integrity scanning protein, DisA, N-terminal domain"/>
    <property type="match status" value="1"/>
</dbReference>
<dbReference type="RefSeq" id="WP_047117664.1">
    <property type="nucleotide sequence ID" value="NZ_CM125969.1"/>
</dbReference>
<dbReference type="GO" id="GO:0006281">
    <property type="term" value="P:DNA repair"/>
    <property type="evidence" value="ECO:0007669"/>
    <property type="project" value="UniProtKB-UniRule"/>
</dbReference>
<dbReference type="Proteomes" id="UP000252167">
    <property type="component" value="Unassembled WGS sequence"/>
</dbReference>
<reference evidence="14 15" key="1">
    <citation type="submission" date="2018-01" db="EMBL/GenBank/DDBJ databases">
        <title>Glutamicibacter soli strain NHPC-3 Whole genome sequence and assembly.</title>
        <authorList>
            <person name="Choudhury P."/>
            <person name="Gupta D."/>
            <person name="Sengupta K."/>
            <person name="Jawed A."/>
            <person name="Sultana N."/>
            <person name="Saha P."/>
        </authorList>
    </citation>
    <scope>NUCLEOTIDE SEQUENCE [LARGE SCALE GENOMIC DNA]</scope>
    <source>
        <strain evidence="14 15">NHPC-3</strain>
    </source>
</reference>
<evidence type="ECO:0000256" key="5">
    <source>
        <dbReference type="ARBA" id="ARBA00022741"/>
    </source>
</evidence>
<dbReference type="EMBL" id="WYDN01000017">
    <property type="protein sequence ID" value="NAZ17416.1"/>
    <property type="molecule type" value="Genomic_DNA"/>
</dbReference>
<accession>A0A365Y9N7</accession>
<dbReference type="GO" id="GO:0003677">
    <property type="term" value="F:DNA binding"/>
    <property type="evidence" value="ECO:0007669"/>
    <property type="project" value="UniProtKB-UniRule"/>
</dbReference>
<comment type="similarity">
    <text evidence="11">Belongs to the DisA family.</text>
</comment>
<dbReference type="NCBIfam" id="NF010009">
    <property type="entry name" value="PRK13482.1"/>
    <property type="match status" value="1"/>
</dbReference>
<dbReference type="InterPro" id="IPR023763">
    <property type="entry name" value="DNA_integrity_scanning_protein"/>
</dbReference>
<dbReference type="SUPFAM" id="SSF143597">
    <property type="entry name" value="YojJ-like"/>
    <property type="match status" value="1"/>
</dbReference>
<dbReference type="GO" id="GO:0004016">
    <property type="term" value="F:adenylate cyclase activity"/>
    <property type="evidence" value="ECO:0007669"/>
    <property type="project" value="TreeGrafter"/>
</dbReference>
<evidence type="ECO:0000259" key="12">
    <source>
        <dbReference type="PROSITE" id="PS51794"/>
    </source>
</evidence>
<dbReference type="GO" id="GO:0005524">
    <property type="term" value="F:ATP binding"/>
    <property type="evidence" value="ECO:0007669"/>
    <property type="project" value="UniProtKB-UniRule"/>
</dbReference>